<keyword evidence="17" id="KW-1208">Phospholipid metabolism</keyword>
<dbReference type="Pfam" id="PF01148">
    <property type="entry name" value="CTP_transf_1"/>
    <property type="match status" value="1"/>
</dbReference>
<comment type="similarity">
    <text evidence="5 18">Belongs to the CDS family.</text>
</comment>
<gene>
    <name evidence="20" type="ORF">ENV62_05730</name>
</gene>
<dbReference type="GO" id="GO:0004605">
    <property type="term" value="F:phosphatidate cytidylyltransferase activity"/>
    <property type="evidence" value="ECO:0007669"/>
    <property type="project" value="UniProtKB-EC"/>
</dbReference>
<evidence type="ECO:0000313" key="20">
    <source>
        <dbReference type="EMBL" id="HGB14718.1"/>
    </source>
</evidence>
<keyword evidence="10 18" id="KW-0808">Transferase</keyword>
<accession>A0A7C3SL22</accession>
<evidence type="ECO:0000256" key="17">
    <source>
        <dbReference type="ARBA" id="ARBA00023264"/>
    </source>
</evidence>
<feature type="transmembrane region" description="Helical" evidence="19">
    <location>
        <begin position="160"/>
        <end position="181"/>
    </location>
</feature>
<keyword evidence="16" id="KW-0594">Phospholipid biosynthesis</keyword>
<evidence type="ECO:0000256" key="10">
    <source>
        <dbReference type="ARBA" id="ARBA00022679"/>
    </source>
</evidence>
<feature type="transmembrane region" description="Helical" evidence="19">
    <location>
        <begin position="225"/>
        <end position="245"/>
    </location>
</feature>
<dbReference type="GO" id="GO:0016024">
    <property type="term" value="P:CDP-diacylglycerol biosynthetic process"/>
    <property type="evidence" value="ECO:0007669"/>
    <property type="project" value="UniProtKB-UniPathway"/>
</dbReference>
<dbReference type="EMBL" id="DTHB01000043">
    <property type="protein sequence ID" value="HGB14718.1"/>
    <property type="molecule type" value="Genomic_DNA"/>
</dbReference>
<evidence type="ECO:0000256" key="4">
    <source>
        <dbReference type="ARBA" id="ARBA00005189"/>
    </source>
</evidence>
<keyword evidence="15 19" id="KW-0472">Membrane</keyword>
<dbReference type="PANTHER" id="PTHR46382">
    <property type="entry name" value="PHOSPHATIDATE CYTIDYLYLTRANSFERASE"/>
    <property type="match status" value="1"/>
</dbReference>
<evidence type="ECO:0000256" key="19">
    <source>
        <dbReference type="SAM" id="Phobius"/>
    </source>
</evidence>
<dbReference type="EC" id="2.7.7.41" evidence="6 18"/>
<dbReference type="PROSITE" id="PS01315">
    <property type="entry name" value="CDS"/>
    <property type="match status" value="1"/>
</dbReference>
<evidence type="ECO:0000256" key="12">
    <source>
        <dbReference type="ARBA" id="ARBA00022695"/>
    </source>
</evidence>
<keyword evidence="11 18" id="KW-0812">Transmembrane</keyword>
<evidence type="ECO:0000256" key="13">
    <source>
        <dbReference type="ARBA" id="ARBA00022989"/>
    </source>
</evidence>
<feature type="transmembrane region" description="Helical" evidence="19">
    <location>
        <begin position="202"/>
        <end position="219"/>
    </location>
</feature>
<dbReference type="InterPro" id="IPR000374">
    <property type="entry name" value="PC_trans"/>
</dbReference>
<keyword evidence="13 19" id="KW-1133">Transmembrane helix</keyword>
<feature type="transmembrane region" description="Helical" evidence="19">
    <location>
        <begin position="30"/>
        <end position="57"/>
    </location>
</feature>
<evidence type="ECO:0000256" key="2">
    <source>
        <dbReference type="ARBA" id="ARBA00004651"/>
    </source>
</evidence>
<keyword evidence="9" id="KW-0444">Lipid biosynthesis</keyword>
<evidence type="ECO:0000256" key="18">
    <source>
        <dbReference type="RuleBase" id="RU003938"/>
    </source>
</evidence>
<evidence type="ECO:0000256" key="7">
    <source>
        <dbReference type="ARBA" id="ARBA00019373"/>
    </source>
</evidence>
<evidence type="ECO:0000256" key="5">
    <source>
        <dbReference type="ARBA" id="ARBA00010185"/>
    </source>
</evidence>
<evidence type="ECO:0000256" key="14">
    <source>
        <dbReference type="ARBA" id="ARBA00023098"/>
    </source>
</evidence>
<organism evidence="20">
    <name type="scientific">Desulfobacca acetoxidans</name>
    <dbReference type="NCBI Taxonomy" id="60893"/>
    <lineage>
        <taxon>Bacteria</taxon>
        <taxon>Pseudomonadati</taxon>
        <taxon>Thermodesulfobacteriota</taxon>
        <taxon>Desulfobaccia</taxon>
        <taxon>Desulfobaccales</taxon>
        <taxon>Desulfobaccaceae</taxon>
        <taxon>Desulfobacca</taxon>
    </lineage>
</organism>
<dbReference type="GO" id="GO:0005886">
    <property type="term" value="C:plasma membrane"/>
    <property type="evidence" value="ECO:0007669"/>
    <property type="project" value="UniProtKB-SubCell"/>
</dbReference>
<sequence length="292" mass="31850">MSYSPVQGLPCFSEEEDKILHLRRWLTGLVLAPVLILVILKGGYLFFVLVVLLVAGLGQREFLRMFLGGGNGHYLKAVILGSLLIISFCTVPPALALCHPCGPLVVLVICLFFLMLYYLVSYGQIPELSRDLAVHALGLLYIPLLLGHLVWLRFLPHGEWWVLWLLTVVFTGDTAAFYTGLNLGRKKLCPEISPGKTREGTIGGLAGALLAGTVAGRWLLPEVKIWSLAALALVLGVIGVLGDLFESMLKRQARVKDAGDLLPGHGGMLDRLDSLLFAAPAVVYARLFLLQL</sequence>
<evidence type="ECO:0000256" key="1">
    <source>
        <dbReference type="ARBA" id="ARBA00001698"/>
    </source>
</evidence>
<keyword evidence="12 18" id="KW-0548">Nucleotidyltransferase</keyword>
<keyword evidence="8" id="KW-1003">Cell membrane</keyword>
<evidence type="ECO:0000256" key="16">
    <source>
        <dbReference type="ARBA" id="ARBA00023209"/>
    </source>
</evidence>
<feature type="transmembrane region" description="Helical" evidence="19">
    <location>
        <begin position="77"/>
        <end position="96"/>
    </location>
</feature>
<comment type="catalytic activity">
    <reaction evidence="1 18">
        <text>a 1,2-diacyl-sn-glycero-3-phosphate + CTP + H(+) = a CDP-1,2-diacyl-sn-glycerol + diphosphate</text>
        <dbReference type="Rhea" id="RHEA:16229"/>
        <dbReference type="ChEBI" id="CHEBI:15378"/>
        <dbReference type="ChEBI" id="CHEBI:33019"/>
        <dbReference type="ChEBI" id="CHEBI:37563"/>
        <dbReference type="ChEBI" id="CHEBI:58332"/>
        <dbReference type="ChEBI" id="CHEBI:58608"/>
        <dbReference type="EC" id="2.7.7.41"/>
    </reaction>
</comment>
<evidence type="ECO:0000256" key="6">
    <source>
        <dbReference type="ARBA" id="ARBA00012487"/>
    </source>
</evidence>
<comment type="subcellular location">
    <subcellularLocation>
        <location evidence="2">Cell membrane</location>
        <topology evidence="2">Multi-pass membrane protein</topology>
    </subcellularLocation>
</comment>
<dbReference type="PANTHER" id="PTHR46382:SF1">
    <property type="entry name" value="PHOSPHATIDATE CYTIDYLYLTRANSFERASE"/>
    <property type="match status" value="1"/>
</dbReference>
<dbReference type="AlphaFoldDB" id="A0A7C3SL22"/>
<evidence type="ECO:0000256" key="15">
    <source>
        <dbReference type="ARBA" id="ARBA00023136"/>
    </source>
</evidence>
<protein>
    <recommendedName>
        <fullName evidence="7 18">Phosphatidate cytidylyltransferase</fullName>
        <ecNumber evidence="6 18">2.7.7.41</ecNumber>
    </recommendedName>
</protein>
<feature type="transmembrane region" description="Helical" evidence="19">
    <location>
        <begin position="132"/>
        <end position="154"/>
    </location>
</feature>
<evidence type="ECO:0000256" key="11">
    <source>
        <dbReference type="ARBA" id="ARBA00022692"/>
    </source>
</evidence>
<keyword evidence="14" id="KW-0443">Lipid metabolism</keyword>
<reference evidence="20" key="1">
    <citation type="journal article" date="2020" name="mSystems">
        <title>Genome- and Community-Level Interaction Insights into Carbon Utilization and Element Cycling Functions of Hydrothermarchaeota in Hydrothermal Sediment.</title>
        <authorList>
            <person name="Zhou Z."/>
            <person name="Liu Y."/>
            <person name="Xu W."/>
            <person name="Pan J."/>
            <person name="Luo Z.H."/>
            <person name="Li M."/>
        </authorList>
    </citation>
    <scope>NUCLEOTIDE SEQUENCE [LARGE SCALE GENOMIC DNA]</scope>
    <source>
        <strain evidence="20">SpSt-776</strain>
    </source>
</reference>
<comment type="pathway">
    <text evidence="4">Lipid metabolism.</text>
</comment>
<evidence type="ECO:0000256" key="3">
    <source>
        <dbReference type="ARBA" id="ARBA00005119"/>
    </source>
</evidence>
<comment type="caution">
    <text evidence="20">The sequence shown here is derived from an EMBL/GenBank/DDBJ whole genome shotgun (WGS) entry which is preliminary data.</text>
</comment>
<feature type="transmembrane region" description="Helical" evidence="19">
    <location>
        <begin position="102"/>
        <end position="120"/>
    </location>
</feature>
<comment type="pathway">
    <text evidence="3 18">Phospholipid metabolism; CDP-diacylglycerol biosynthesis; CDP-diacylglycerol from sn-glycerol 3-phosphate: step 3/3.</text>
</comment>
<proteinExistence type="inferred from homology"/>
<name>A0A7C3SL22_9BACT</name>
<evidence type="ECO:0000256" key="8">
    <source>
        <dbReference type="ARBA" id="ARBA00022475"/>
    </source>
</evidence>
<dbReference type="UniPathway" id="UPA00557">
    <property type="reaction ID" value="UER00614"/>
</dbReference>
<evidence type="ECO:0000256" key="9">
    <source>
        <dbReference type="ARBA" id="ARBA00022516"/>
    </source>
</evidence>